<dbReference type="Proteomes" id="UP000694865">
    <property type="component" value="Unplaced"/>
</dbReference>
<evidence type="ECO:0000313" key="2">
    <source>
        <dbReference type="RefSeq" id="XP_002735480.1"/>
    </source>
</evidence>
<organism evidence="1 2">
    <name type="scientific">Saccoglossus kowalevskii</name>
    <name type="common">Acorn worm</name>
    <dbReference type="NCBI Taxonomy" id="10224"/>
    <lineage>
        <taxon>Eukaryota</taxon>
        <taxon>Metazoa</taxon>
        <taxon>Hemichordata</taxon>
        <taxon>Enteropneusta</taxon>
        <taxon>Harrimaniidae</taxon>
        <taxon>Saccoglossus</taxon>
    </lineage>
</organism>
<dbReference type="SUPFAM" id="SSF52047">
    <property type="entry name" value="RNI-like"/>
    <property type="match status" value="1"/>
</dbReference>
<proteinExistence type="predicted"/>
<dbReference type="RefSeq" id="XP_002735480.1">
    <property type="nucleotide sequence ID" value="XM_002735434.1"/>
</dbReference>
<sequence length="534" mass="61349">MLKNLTDMCLVCLSKSLHLQVNLQDKLPTKFKEILIERLAFHDQFTLEYLPFIVSHLFAPTLKRINFYECDQINDTVLLNLAECGCQFTSLRIDSCAEITDIGLHNLLSQQRHLETLELIFLPEVCGWSLNSVKSPVLAQVIIQEEYGKPPGIDNESFCNLVANNKSLYFVCIHKAQGSRPLNEEQISRIIQSTGERLYHFYLTGNTEVSDHSLQVLAENCPNLKTLKLRKVDEASWRSITEKGLKSVMEKCRRLADLNLYYYYNLFSLHRGLCVLPYLPKSLFVITLDGSLEGIDEDMMYSAFTQLPHLYKLDVNIDGVSADVVDKILSKMGKQLQDLKLSFSSSHCTTMHSVIKSVVQYCINLKNWTVYTCEHIDGTELYPVLRDERRANNLKLFKLWPATQIKYDVLLSIVNCCKNLDTFTICNHNVDDDIVLALSQNTNISCIDLNGECNELSEEALCKLVVACPLMRARFPRMKNITDKLVKMLAYHSPYLDFVRLSGWARISEESIQKLRDSCIRRVYIAYHPREELQ</sequence>
<dbReference type="InterPro" id="IPR032675">
    <property type="entry name" value="LRR_dom_sf"/>
</dbReference>
<protein>
    <submittedName>
        <fullName evidence="2">F-box/LRR-repeat protein 20-like</fullName>
    </submittedName>
</protein>
<dbReference type="PANTHER" id="PTHR13318:SF247">
    <property type="entry name" value="GH16156P"/>
    <property type="match status" value="1"/>
</dbReference>
<accession>A0ABM0GR42</accession>
<gene>
    <name evidence="2" type="primary">LOC100378222</name>
</gene>
<name>A0ABM0GR42_SACKO</name>
<dbReference type="PANTHER" id="PTHR13318">
    <property type="entry name" value="PARTNER OF PAIRED, ISOFORM B-RELATED"/>
    <property type="match status" value="1"/>
</dbReference>
<dbReference type="GeneID" id="100378222"/>
<keyword evidence="1" id="KW-1185">Reference proteome</keyword>
<reference evidence="2" key="1">
    <citation type="submission" date="2025-08" db="UniProtKB">
        <authorList>
            <consortium name="RefSeq"/>
        </authorList>
    </citation>
    <scope>IDENTIFICATION</scope>
    <source>
        <tissue evidence="2">Testes</tissue>
    </source>
</reference>
<evidence type="ECO:0000313" key="1">
    <source>
        <dbReference type="Proteomes" id="UP000694865"/>
    </source>
</evidence>
<dbReference type="Gene3D" id="3.80.10.10">
    <property type="entry name" value="Ribonuclease Inhibitor"/>
    <property type="match status" value="2"/>
</dbReference>